<feature type="transmembrane region" description="Helical" evidence="7">
    <location>
        <begin position="133"/>
        <end position="151"/>
    </location>
</feature>
<dbReference type="PANTHER" id="PTHR34187">
    <property type="entry name" value="FGR18P"/>
    <property type="match status" value="1"/>
</dbReference>
<reference evidence="9 10" key="1">
    <citation type="journal article" date="2018" name="G3 (Bethesda)">
        <title>Phylogenetic and Phylogenomic Definition of Rhizopus Species.</title>
        <authorList>
            <person name="Gryganskyi A.P."/>
            <person name="Golan J."/>
            <person name="Dolatabadi S."/>
            <person name="Mondo S."/>
            <person name="Robb S."/>
            <person name="Idnurm A."/>
            <person name="Muszewska A."/>
            <person name="Steczkiewicz K."/>
            <person name="Masonjones S."/>
            <person name="Liao H.L."/>
            <person name="Gajdeczka M.T."/>
            <person name="Anike F."/>
            <person name="Vuek A."/>
            <person name="Anishchenko I.M."/>
            <person name="Voigt K."/>
            <person name="de Hoog G.S."/>
            <person name="Smith M.E."/>
            <person name="Heitman J."/>
            <person name="Vilgalys R."/>
            <person name="Stajich J.E."/>
        </authorList>
    </citation>
    <scope>NUCLEOTIDE SEQUENCE [LARGE SCALE GENOMIC DNA]</scope>
    <source>
        <strain evidence="9 10">CBS 357.93</strain>
    </source>
</reference>
<accession>A0A367IWD6</accession>
<keyword evidence="3 7" id="KW-0812">Transmembrane</keyword>
<organism evidence="9 10">
    <name type="scientific">Rhizopus azygosporus</name>
    <name type="common">Rhizopus microsporus var. azygosporus</name>
    <dbReference type="NCBI Taxonomy" id="86630"/>
    <lineage>
        <taxon>Eukaryota</taxon>
        <taxon>Fungi</taxon>
        <taxon>Fungi incertae sedis</taxon>
        <taxon>Mucoromycota</taxon>
        <taxon>Mucoromycotina</taxon>
        <taxon>Mucoromycetes</taxon>
        <taxon>Mucorales</taxon>
        <taxon>Mucorineae</taxon>
        <taxon>Rhizopodaceae</taxon>
        <taxon>Rhizopus</taxon>
    </lineage>
</organism>
<evidence type="ECO:0000256" key="6">
    <source>
        <dbReference type="SAM" id="MobiDB-lite"/>
    </source>
</evidence>
<comment type="subcellular location">
    <subcellularLocation>
        <location evidence="1">Cell membrane</location>
        <topology evidence="1">Multi-pass membrane protein</topology>
    </subcellularLocation>
</comment>
<feature type="region of interest" description="Disordered" evidence="6">
    <location>
        <begin position="1"/>
        <end position="46"/>
    </location>
</feature>
<evidence type="ECO:0000256" key="1">
    <source>
        <dbReference type="ARBA" id="ARBA00004651"/>
    </source>
</evidence>
<feature type="compositionally biased region" description="Low complexity" evidence="6">
    <location>
        <begin position="7"/>
        <end position="42"/>
    </location>
</feature>
<keyword evidence="4 7" id="KW-1133">Transmembrane helix</keyword>
<evidence type="ECO:0000259" key="8">
    <source>
        <dbReference type="Pfam" id="PF02656"/>
    </source>
</evidence>
<keyword evidence="10" id="KW-1185">Reference proteome</keyword>
<comment type="caution">
    <text evidence="9">The sequence shown here is derived from an EMBL/GenBank/DDBJ whole genome shotgun (WGS) entry which is preliminary data.</text>
</comment>
<dbReference type="OrthoDB" id="199599at2759"/>
<dbReference type="EMBL" id="PJQL01003283">
    <property type="protein sequence ID" value="RCH81781.1"/>
    <property type="molecule type" value="Genomic_DNA"/>
</dbReference>
<dbReference type="AlphaFoldDB" id="A0A367IWD6"/>
<dbReference type="InterPro" id="IPR003807">
    <property type="entry name" value="DUF202"/>
</dbReference>
<keyword evidence="5 7" id="KW-0472">Membrane</keyword>
<evidence type="ECO:0000256" key="4">
    <source>
        <dbReference type="ARBA" id="ARBA00022989"/>
    </source>
</evidence>
<dbReference type="PANTHER" id="PTHR34187:SF2">
    <property type="entry name" value="DUF202 DOMAIN-CONTAINING PROTEIN"/>
    <property type="match status" value="1"/>
</dbReference>
<evidence type="ECO:0000256" key="7">
    <source>
        <dbReference type="SAM" id="Phobius"/>
    </source>
</evidence>
<evidence type="ECO:0000256" key="5">
    <source>
        <dbReference type="ARBA" id="ARBA00023136"/>
    </source>
</evidence>
<dbReference type="Proteomes" id="UP000252139">
    <property type="component" value="Unassembled WGS sequence"/>
</dbReference>
<protein>
    <recommendedName>
        <fullName evidence="8">DUF202 domain-containing protein</fullName>
    </recommendedName>
</protein>
<evidence type="ECO:0000313" key="9">
    <source>
        <dbReference type="EMBL" id="RCH81781.1"/>
    </source>
</evidence>
<proteinExistence type="predicted"/>
<feature type="transmembrane region" description="Helical" evidence="7">
    <location>
        <begin position="171"/>
        <end position="191"/>
    </location>
</feature>
<evidence type="ECO:0000313" key="10">
    <source>
        <dbReference type="Proteomes" id="UP000252139"/>
    </source>
</evidence>
<dbReference type="Pfam" id="PF02656">
    <property type="entry name" value="DUF202"/>
    <property type="match status" value="1"/>
</dbReference>
<evidence type="ECO:0000256" key="3">
    <source>
        <dbReference type="ARBA" id="ARBA00022692"/>
    </source>
</evidence>
<feature type="domain" description="DUF202" evidence="8">
    <location>
        <begin position="92"/>
        <end position="158"/>
    </location>
</feature>
<dbReference type="InterPro" id="IPR052053">
    <property type="entry name" value="IM_YidH-like"/>
</dbReference>
<name>A0A367IWD6_RHIAZ</name>
<sequence>MGYCAHNSNSSSSSNRSCSSSTSSRSSNHDNNNNTHSNNNDSTPLLLNKTFKNYSTVTDDTSRREEQVNCIEKYIDLFSTSLYLENTLAVARDHLANERTFLAWVRTSLSTISAGVAVTQLFRLDKENNSGRYLGMAFVIIGILYMIFACLRYFHTQTSMTKGYFPASRSIIFITSTVTLSALIAVFSIIISRF</sequence>
<dbReference type="GO" id="GO:0005886">
    <property type="term" value="C:plasma membrane"/>
    <property type="evidence" value="ECO:0007669"/>
    <property type="project" value="UniProtKB-SubCell"/>
</dbReference>
<gene>
    <name evidence="9" type="ORF">CU097_005834</name>
</gene>
<keyword evidence="2" id="KW-1003">Cell membrane</keyword>
<evidence type="ECO:0000256" key="2">
    <source>
        <dbReference type="ARBA" id="ARBA00022475"/>
    </source>
</evidence>